<dbReference type="GO" id="GO:0006302">
    <property type="term" value="P:double-strand break repair"/>
    <property type="evidence" value="ECO:0007669"/>
    <property type="project" value="TreeGrafter"/>
</dbReference>
<evidence type="ECO:0000256" key="8">
    <source>
        <dbReference type="ARBA" id="ARBA00023236"/>
    </source>
</evidence>
<dbReference type="PANTHER" id="PTHR32182:SF0">
    <property type="entry name" value="DNA REPLICATION AND REPAIR PROTEIN RECF"/>
    <property type="match status" value="1"/>
</dbReference>
<feature type="domain" description="RecF/RecN/SMC N-terminal" evidence="11">
    <location>
        <begin position="2"/>
        <end position="375"/>
    </location>
</feature>
<organism evidence="12 13">
    <name type="scientific">Galliscardovia ingluviei</name>
    <dbReference type="NCBI Taxonomy" id="1769422"/>
    <lineage>
        <taxon>Bacteria</taxon>
        <taxon>Bacillati</taxon>
        <taxon>Actinomycetota</taxon>
        <taxon>Actinomycetes</taxon>
        <taxon>Bifidobacteriales</taxon>
        <taxon>Bifidobacteriaceae</taxon>
        <taxon>Galliscardovia</taxon>
    </lineage>
</organism>
<dbReference type="InterPro" id="IPR042174">
    <property type="entry name" value="RecF_2"/>
</dbReference>
<keyword evidence="6 10" id="KW-0238">DNA-binding</keyword>
<keyword evidence="1 10" id="KW-0963">Cytoplasm</keyword>
<keyword evidence="13" id="KW-1185">Reference proteome</keyword>
<dbReference type="GO" id="GO:0003697">
    <property type="term" value="F:single-stranded DNA binding"/>
    <property type="evidence" value="ECO:0007669"/>
    <property type="project" value="UniProtKB-UniRule"/>
</dbReference>
<keyword evidence="8 10" id="KW-0742">SOS response</keyword>
<evidence type="ECO:0000256" key="7">
    <source>
        <dbReference type="ARBA" id="ARBA00023204"/>
    </source>
</evidence>
<evidence type="ECO:0000256" key="9">
    <source>
        <dbReference type="ARBA" id="ARBA00025401"/>
    </source>
</evidence>
<protein>
    <recommendedName>
        <fullName evidence="10">DNA replication and repair protein RecF</fullName>
    </recommendedName>
</protein>
<dbReference type="InterPro" id="IPR027417">
    <property type="entry name" value="P-loop_NTPase"/>
</dbReference>
<dbReference type="GO" id="GO:0005737">
    <property type="term" value="C:cytoplasm"/>
    <property type="evidence" value="ECO:0007669"/>
    <property type="project" value="UniProtKB-SubCell"/>
</dbReference>
<comment type="similarity">
    <text evidence="10">Belongs to the RecF family.</text>
</comment>
<dbReference type="RefSeq" id="WP_188355571.1">
    <property type="nucleotide sequence ID" value="NZ_BMDH01000004.1"/>
</dbReference>
<evidence type="ECO:0000256" key="10">
    <source>
        <dbReference type="HAMAP-Rule" id="MF_00365"/>
    </source>
</evidence>
<keyword evidence="2 10" id="KW-0235">DNA replication</keyword>
<gene>
    <name evidence="10 12" type="primary">recF</name>
    <name evidence="12" type="ORF">GCM10007377_14030</name>
</gene>
<dbReference type="InterPro" id="IPR003395">
    <property type="entry name" value="RecF/RecN/SMC_N"/>
</dbReference>
<feature type="binding site" evidence="10">
    <location>
        <begin position="30"/>
        <end position="37"/>
    </location>
    <ligand>
        <name>ATP</name>
        <dbReference type="ChEBI" id="CHEBI:30616"/>
    </ligand>
</feature>
<comment type="subcellular location">
    <subcellularLocation>
        <location evidence="10">Cytoplasm</location>
    </subcellularLocation>
</comment>
<evidence type="ECO:0000313" key="12">
    <source>
        <dbReference type="EMBL" id="GGI15061.1"/>
    </source>
</evidence>
<dbReference type="EMBL" id="BMDH01000004">
    <property type="protein sequence ID" value="GGI15061.1"/>
    <property type="molecule type" value="Genomic_DNA"/>
</dbReference>
<proteinExistence type="inferred from homology"/>
<sequence>MYLTRLALDDFRSWQNLLIDVTPGITVLYGANGLGKTNIVEAIEVLATGTSHRAHSTIPLIRAGQQKATIRANVINNDESQTTYEISLAAKGANRARINGGKSVYMRDVVGQIPVVAFAPDDQQLVTQDPSLRRSFINQAGALLNPDYYAILQQYMQVAKQRVALLKTLQHQDEGFDISATLQNLEIWTGQFIELGLRLTLAREQIIHQLAEPFTRIYSRLTSGDTSARIIYAPSFEEVQEQTPQESTFQGSYHQETVGSEDITEHDIQSIKANISEHFRRIYAGEVARGQNLIGPHRDDVLIELHGFSAKEYASNGEAWTLALALKMALCEVLEQQLQSEPIIILDDVFAQLDMNRREQIMEFAQQKTQVFITMAALRDLPDGMEAQLIDVERCAQEQIASQHDEMMHLVANMVKQKSQEQA</sequence>
<evidence type="ECO:0000256" key="3">
    <source>
        <dbReference type="ARBA" id="ARBA00022741"/>
    </source>
</evidence>
<reference evidence="12" key="2">
    <citation type="submission" date="2020-09" db="EMBL/GenBank/DDBJ databases">
        <authorList>
            <person name="Sun Q."/>
            <person name="Sedlacek I."/>
        </authorList>
    </citation>
    <scope>NUCLEOTIDE SEQUENCE</scope>
    <source>
        <strain evidence="12">CCM 8606</strain>
    </source>
</reference>
<dbReference type="GO" id="GO:0000731">
    <property type="term" value="P:DNA synthesis involved in DNA repair"/>
    <property type="evidence" value="ECO:0007669"/>
    <property type="project" value="TreeGrafter"/>
</dbReference>
<evidence type="ECO:0000256" key="4">
    <source>
        <dbReference type="ARBA" id="ARBA00022763"/>
    </source>
</evidence>
<name>A0A8J3F038_9BIFI</name>
<dbReference type="GO" id="GO:0005524">
    <property type="term" value="F:ATP binding"/>
    <property type="evidence" value="ECO:0007669"/>
    <property type="project" value="UniProtKB-UniRule"/>
</dbReference>
<dbReference type="Gene3D" id="3.40.50.300">
    <property type="entry name" value="P-loop containing nucleotide triphosphate hydrolases"/>
    <property type="match status" value="1"/>
</dbReference>
<keyword evidence="4 10" id="KW-0227">DNA damage</keyword>
<comment type="caution">
    <text evidence="12">The sequence shown here is derived from an EMBL/GenBank/DDBJ whole genome shotgun (WGS) entry which is preliminary data.</text>
</comment>
<dbReference type="AlphaFoldDB" id="A0A8J3F038"/>
<evidence type="ECO:0000256" key="1">
    <source>
        <dbReference type="ARBA" id="ARBA00022490"/>
    </source>
</evidence>
<keyword evidence="5 10" id="KW-0067">ATP-binding</keyword>
<dbReference type="GO" id="GO:0006260">
    <property type="term" value="P:DNA replication"/>
    <property type="evidence" value="ECO:0007669"/>
    <property type="project" value="UniProtKB-UniRule"/>
</dbReference>
<evidence type="ECO:0000256" key="6">
    <source>
        <dbReference type="ARBA" id="ARBA00023125"/>
    </source>
</evidence>
<evidence type="ECO:0000313" key="13">
    <source>
        <dbReference type="Proteomes" id="UP000619536"/>
    </source>
</evidence>
<dbReference type="PANTHER" id="PTHR32182">
    <property type="entry name" value="DNA REPLICATION AND REPAIR PROTEIN RECF"/>
    <property type="match status" value="1"/>
</dbReference>
<dbReference type="Pfam" id="PF02463">
    <property type="entry name" value="SMC_N"/>
    <property type="match status" value="1"/>
</dbReference>
<evidence type="ECO:0000256" key="2">
    <source>
        <dbReference type="ARBA" id="ARBA00022705"/>
    </source>
</evidence>
<dbReference type="Gene3D" id="1.20.1050.90">
    <property type="entry name" value="RecF/RecN/SMC, N-terminal domain"/>
    <property type="match status" value="1"/>
</dbReference>
<dbReference type="HAMAP" id="MF_00365">
    <property type="entry name" value="RecF"/>
    <property type="match status" value="1"/>
</dbReference>
<dbReference type="GO" id="GO:0009432">
    <property type="term" value="P:SOS response"/>
    <property type="evidence" value="ECO:0007669"/>
    <property type="project" value="UniProtKB-UniRule"/>
</dbReference>
<dbReference type="Proteomes" id="UP000619536">
    <property type="component" value="Unassembled WGS sequence"/>
</dbReference>
<evidence type="ECO:0000259" key="11">
    <source>
        <dbReference type="Pfam" id="PF02463"/>
    </source>
</evidence>
<keyword evidence="7 10" id="KW-0234">DNA repair</keyword>
<dbReference type="NCBIfam" id="TIGR00611">
    <property type="entry name" value="recf"/>
    <property type="match status" value="1"/>
</dbReference>
<evidence type="ECO:0000256" key="5">
    <source>
        <dbReference type="ARBA" id="ARBA00022840"/>
    </source>
</evidence>
<accession>A0A8J3F038</accession>
<dbReference type="SUPFAM" id="SSF52540">
    <property type="entry name" value="P-loop containing nucleoside triphosphate hydrolases"/>
    <property type="match status" value="1"/>
</dbReference>
<comment type="function">
    <text evidence="9 10">The RecF protein is involved in DNA metabolism; it is required for DNA replication and normal SOS inducibility. RecF binds preferentially to single-stranded, linear DNA. It also seems to bind ATP.</text>
</comment>
<keyword evidence="3 10" id="KW-0547">Nucleotide-binding</keyword>
<dbReference type="InterPro" id="IPR001238">
    <property type="entry name" value="DNA-binding_RecF"/>
</dbReference>
<reference evidence="12" key="1">
    <citation type="journal article" date="2014" name="Int. J. Syst. Evol. Microbiol.">
        <title>Complete genome sequence of Corynebacterium casei LMG S-19264T (=DSM 44701T), isolated from a smear-ripened cheese.</title>
        <authorList>
            <consortium name="US DOE Joint Genome Institute (JGI-PGF)"/>
            <person name="Walter F."/>
            <person name="Albersmeier A."/>
            <person name="Kalinowski J."/>
            <person name="Ruckert C."/>
        </authorList>
    </citation>
    <scope>NUCLEOTIDE SEQUENCE</scope>
    <source>
        <strain evidence="12">CCM 8606</strain>
    </source>
</reference>